<gene>
    <name evidence="3" type="ORF">SAMN02745126_06532</name>
</gene>
<dbReference type="PANTHER" id="PTHR42928">
    <property type="entry name" value="TRICARBOXYLATE-BINDING PROTEIN"/>
    <property type="match status" value="1"/>
</dbReference>
<dbReference type="RefSeq" id="WP_085938259.1">
    <property type="nucleotide sequence ID" value="NZ_FUWJ01000023.1"/>
</dbReference>
<dbReference type="AlphaFoldDB" id="A0A1T4TN02"/>
<keyword evidence="3" id="KW-0675">Receptor</keyword>
<sequence length="325" mass="34068">MKRRTFNKSVVALSAAGWSGSARAQASSFPALVSLVVPFAAGGGADQLAREFANAAQPLLPGTTLVVDNKPGANGAIANRYVARQKPDGSTLLLGTSSTHALGPLLNHTDVDPVADFSPATLLAETSTAWAVLSSSPWHSLGDAIAWARKSPMTYGTFGVGSSAHLYGLVLANATGAKLEHVPYKGSSQAITDLLAGNVDSVLLTTSALDAMTRAGKIRLLAVSGEQRSRLLPDVPTFKEQGVPLLEFNGWFGVFGPKGVPTPLLDRLAAIAKTLGENGEFTTRLVAQGYDWVGSTPSAFNQELARTMEIYRKIIATTPPGELTR</sequence>
<dbReference type="SUPFAM" id="SSF53850">
    <property type="entry name" value="Periplasmic binding protein-like II"/>
    <property type="match status" value="1"/>
</dbReference>
<dbReference type="Proteomes" id="UP000190092">
    <property type="component" value="Unassembled WGS sequence"/>
</dbReference>
<protein>
    <submittedName>
        <fullName evidence="3">Tripartite-type tricarboxylate transporter, receptor component TctC</fullName>
    </submittedName>
</protein>
<dbReference type="InterPro" id="IPR005064">
    <property type="entry name" value="BUG"/>
</dbReference>
<feature type="signal peptide" evidence="2">
    <location>
        <begin position="1"/>
        <end position="24"/>
    </location>
</feature>
<accession>A0A1T4TN02</accession>
<keyword evidence="2" id="KW-0732">Signal</keyword>
<evidence type="ECO:0000256" key="1">
    <source>
        <dbReference type="ARBA" id="ARBA00006987"/>
    </source>
</evidence>
<dbReference type="PIRSF" id="PIRSF017082">
    <property type="entry name" value="YflP"/>
    <property type="match status" value="1"/>
</dbReference>
<dbReference type="Gene3D" id="3.40.190.10">
    <property type="entry name" value="Periplasmic binding protein-like II"/>
    <property type="match status" value="1"/>
</dbReference>
<comment type="similarity">
    <text evidence="1">Belongs to the UPF0065 (bug) family.</text>
</comment>
<proteinExistence type="inferred from homology"/>
<dbReference type="OrthoDB" id="7250553at2"/>
<dbReference type="PANTHER" id="PTHR42928:SF5">
    <property type="entry name" value="BLR1237 PROTEIN"/>
    <property type="match status" value="1"/>
</dbReference>
<evidence type="ECO:0000313" key="4">
    <source>
        <dbReference type="Proteomes" id="UP000190092"/>
    </source>
</evidence>
<dbReference type="Pfam" id="PF03401">
    <property type="entry name" value="TctC"/>
    <property type="match status" value="1"/>
</dbReference>
<dbReference type="Gene3D" id="3.40.190.150">
    <property type="entry name" value="Bordetella uptake gene, domain 1"/>
    <property type="match status" value="1"/>
</dbReference>
<dbReference type="EMBL" id="FUWJ01000023">
    <property type="protein sequence ID" value="SKA41802.1"/>
    <property type="molecule type" value="Genomic_DNA"/>
</dbReference>
<evidence type="ECO:0000313" key="3">
    <source>
        <dbReference type="EMBL" id="SKA41802.1"/>
    </source>
</evidence>
<organism evidence="3 4">
    <name type="scientific">Enhydrobacter aerosaccus</name>
    <dbReference type="NCBI Taxonomy" id="225324"/>
    <lineage>
        <taxon>Bacteria</taxon>
        <taxon>Pseudomonadati</taxon>
        <taxon>Pseudomonadota</taxon>
        <taxon>Alphaproteobacteria</taxon>
        <taxon>Hyphomicrobiales</taxon>
        <taxon>Enhydrobacter</taxon>
    </lineage>
</organism>
<feature type="chain" id="PRO_5012549597" evidence="2">
    <location>
        <begin position="25"/>
        <end position="325"/>
    </location>
</feature>
<name>A0A1T4TN02_9HYPH</name>
<dbReference type="InterPro" id="IPR042100">
    <property type="entry name" value="Bug_dom1"/>
</dbReference>
<dbReference type="CDD" id="cd07012">
    <property type="entry name" value="PBP2_Bug_TTT"/>
    <property type="match status" value="1"/>
</dbReference>
<reference evidence="4" key="1">
    <citation type="submission" date="2017-02" db="EMBL/GenBank/DDBJ databases">
        <authorList>
            <person name="Varghese N."/>
            <person name="Submissions S."/>
        </authorList>
    </citation>
    <scope>NUCLEOTIDE SEQUENCE [LARGE SCALE GENOMIC DNA]</scope>
    <source>
        <strain evidence="4">ATCC 27094</strain>
    </source>
</reference>
<keyword evidence="4" id="KW-1185">Reference proteome</keyword>
<dbReference type="STRING" id="225324.SAMN02745126_06532"/>
<evidence type="ECO:0000256" key="2">
    <source>
        <dbReference type="SAM" id="SignalP"/>
    </source>
</evidence>